<dbReference type="Proteomes" id="UP000190409">
    <property type="component" value="Unassembled WGS sequence"/>
</dbReference>
<dbReference type="GO" id="GO:0009295">
    <property type="term" value="C:nucleoid"/>
    <property type="evidence" value="ECO:0007669"/>
    <property type="project" value="TreeGrafter"/>
</dbReference>
<sequence length="111" mass="12805">MNRLTVVGRIVREVTLKQVGEDRIVLNNVIAVQRLFKSENGQEADFIPFVVWGKKATLIEEYCDKGDLIGLDGRLQSRSYEDDSGERQYVIEMNVDHVQFLQPKKDKTTDF</sequence>
<dbReference type="PANTHER" id="PTHR10302:SF27">
    <property type="entry name" value="SINGLE-STRANDED DNA-BINDING PROTEIN"/>
    <property type="match status" value="1"/>
</dbReference>
<keyword evidence="1 2" id="KW-0238">DNA-binding</keyword>
<comment type="caution">
    <text evidence="1">Lacks conserved residue(s) required for the propagation of feature annotation.</text>
</comment>
<dbReference type="GO" id="GO:0006260">
    <property type="term" value="P:DNA replication"/>
    <property type="evidence" value="ECO:0007669"/>
    <property type="project" value="InterPro"/>
</dbReference>
<evidence type="ECO:0000256" key="1">
    <source>
        <dbReference type="HAMAP-Rule" id="MF_00984"/>
    </source>
</evidence>
<reference evidence="2 3" key="1">
    <citation type="submission" date="2017-01" db="EMBL/GenBank/DDBJ databases">
        <title>Complete Genome Sequence of Dolosigranulum pigrum isolated from a Patient with interstitial lung disease.</title>
        <authorList>
            <person name="Mukhopadhyay R."/>
            <person name="Joaquin J."/>
            <person name="Hogue R."/>
            <person name="Fitzgerald S."/>
            <person name="Jospin G."/>
            <person name="Eisen J.A."/>
            <person name="Chaturvedi V."/>
        </authorList>
    </citation>
    <scope>NUCLEOTIDE SEQUENCE [LARGE SCALE GENOMIC DNA]</scope>
    <source>
        <strain evidence="2 3">15S00348</strain>
    </source>
</reference>
<dbReference type="HAMAP" id="MF_00984">
    <property type="entry name" value="SSB"/>
    <property type="match status" value="1"/>
</dbReference>
<dbReference type="Gene3D" id="2.40.50.140">
    <property type="entry name" value="Nucleic acid-binding proteins"/>
    <property type="match status" value="1"/>
</dbReference>
<dbReference type="InterPro" id="IPR000424">
    <property type="entry name" value="Primosome_PriB/ssb"/>
</dbReference>
<comment type="subunit">
    <text evidence="1">Homotetramer.</text>
</comment>
<protein>
    <recommendedName>
        <fullName evidence="1">Single-stranded DNA-binding protein</fullName>
        <shortName evidence="1">SSB</shortName>
    </recommendedName>
</protein>
<proteinExistence type="inferred from homology"/>
<dbReference type="PANTHER" id="PTHR10302">
    <property type="entry name" value="SINGLE-STRANDED DNA-BINDING PROTEIN"/>
    <property type="match status" value="1"/>
</dbReference>
<evidence type="ECO:0000313" key="2">
    <source>
        <dbReference type="EMBL" id="OOL80513.1"/>
    </source>
</evidence>
<accession>A0A1S8KLK7</accession>
<dbReference type="GO" id="GO:0003697">
    <property type="term" value="F:single-stranded DNA binding"/>
    <property type="evidence" value="ECO:0007669"/>
    <property type="project" value="UniProtKB-UniRule"/>
</dbReference>
<dbReference type="AlphaFoldDB" id="A0A1S8KLK7"/>
<dbReference type="PIRSF" id="PIRSF002070">
    <property type="entry name" value="SSB"/>
    <property type="match status" value="1"/>
</dbReference>
<dbReference type="InterPro" id="IPR012340">
    <property type="entry name" value="NA-bd_OB-fold"/>
</dbReference>
<name>A0A1S8KLK7_9LACT</name>
<dbReference type="CDD" id="cd04496">
    <property type="entry name" value="SSB_OBF"/>
    <property type="match status" value="1"/>
</dbReference>
<dbReference type="SUPFAM" id="SSF50249">
    <property type="entry name" value="Nucleic acid-binding proteins"/>
    <property type="match status" value="1"/>
</dbReference>
<comment type="caution">
    <text evidence="2">The sequence shown here is derived from an EMBL/GenBank/DDBJ whole genome shotgun (WGS) entry which is preliminary data.</text>
</comment>
<dbReference type="OrthoDB" id="9809878at2"/>
<dbReference type="InterPro" id="IPR011344">
    <property type="entry name" value="ssDNA-bd"/>
</dbReference>
<dbReference type="RefSeq" id="WP_077862093.1">
    <property type="nucleotide sequence ID" value="NZ_CALFGV010000019.1"/>
</dbReference>
<dbReference type="Pfam" id="PF00436">
    <property type="entry name" value="SSB"/>
    <property type="match status" value="1"/>
</dbReference>
<dbReference type="EMBL" id="MUYF01000003">
    <property type="protein sequence ID" value="OOL80513.1"/>
    <property type="molecule type" value="Genomic_DNA"/>
</dbReference>
<organism evidence="2 3">
    <name type="scientific">Dolosigranulum pigrum</name>
    <dbReference type="NCBI Taxonomy" id="29394"/>
    <lineage>
        <taxon>Bacteria</taxon>
        <taxon>Bacillati</taxon>
        <taxon>Bacillota</taxon>
        <taxon>Bacilli</taxon>
        <taxon>Lactobacillales</taxon>
        <taxon>Carnobacteriaceae</taxon>
        <taxon>Dolosigranulum</taxon>
    </lineage>
</organism>
<gene>
    <name evidence="2" type="ORF">BWX42_00750</name>
</gene>
<dbReference type="NCBIfam" id="TIGR00621">
    <property type="entry name" value="ssb"/>
    <property type="match status" value="1"/>
</dbReference>
<evidence type="ECO:0000313" key="3">
    <source>
        <dbReference type="Proteomes" id="UP000190409"/>
    </source>
</evidence>
<dbReference type="PROSITE" id="PS50935">
    <property type="entry name" value="SSB"/>
    <property type="match status" value="1"/>
</dbReference>